<sequence>MSALQQLIDAGRTLVDAGLSPGSSGNLSVRDGDRILMTGTGTSLGALDASSMATLDASGAHLGGATASKEVPLHLATYARDAAFQAIVHVHSPYAVAASCLAPWSDESAIPPLTPYVLMRVGQVPLLPFAAPGDPALGALVTACPHPFRGALLANHGAVVAAEDLPTAVGAAIELEEACRIALLTAGAERTLIAPEHVRAIADRWGMPWTGSYGAASIDAAVPARS</sequence>
<dbReference type="Gene3D" id="3.40.225.10">
    <property type="entry name" value="Class II aldolase/adducin N-terminal domain"/>
    <property type="match status" value="1"/>
</dbReference>
<dbReference type="GO" id="GO:0046872">
    <property type="term" value="F:metal ion binding"/>
    <property type="evidence" value="ECO:0007669"/>
    <property type="project" value="UniProtKB-KW"/>
</dbReference>
<reference evidence="5" key="1">
    <citation type="submission" date="2016-10" db="EMBL/GenBank/DDBJ databases">
        <authorList>
            <person name="Varghese N."/>
            <person name="Submissions S."/>
        </authorList>
    </citation>
    <scope>NUCLEOTIDE SEQUENCE [LARGE SCALE GENOMIC DNA]</scope>
    <source>
        <strain evidence="5">DSM 22002</strain>
    </source>
</reference>
<dbReference type="SMART" id="SM01007">
    <property type="entry name" value="Aldolase_II"/>
    <property type="match status" value="1"/>
</dbReference>
<keyword evidence="5" id="KW-1185">Reference proteome</keyword>
<dbReference type="GO" id="GO:0016832">
    <property type="term" value="F:aldehyde-lyase activity"/>
    <property type="evidence" value="ECO:0007669"/>
    <property type="project" value="TreeGrafter"/>
</dbReference>
<gene>
    <name evidence="4" type="ORF">SAMN04489720_0370</name>
</gene>
<dbReference type="Proteomes" id="UP000198822">
    <property type="component" value="Chromosome I"/>
</dbReference>
<dbReference type="InterPro" id="IPR001303">
    <property type="entry name" value="Aldolase_II/adducin_N"/>
</dbReference>
<dbReference type="STRING" id="399736.SAMN04489720_0370"/>
<feature type="domain" description="Class II aldolase/adducin N-terminal" evidence="3">
    <location>
        <begin position="5"/>
        <end position="183"/>
    </location>
</feature>
<proteinExistence type="predicted"/>
<dbReference type="GO" id="GO:0005829">
    <property type="term" value="C:cytosol"/>
    <property type="evidence" value="ECO:0007669"/>
    <property type="project" value="TreeGrafter"/>
</dbReference>
<dbReference type="EMBL" id="LT629695">
    <property type="protein sequence ID" value="SDH19973.1"/>
    <property type="molecule type" value="Genomic_DNA"/>
</dbReference>
<protein>
    <submittedName>
        <fullName evidence="4">L-fuculose-phosphate aldolase</fullName>
    </submittedName>
</protein>
<name>A0A1G8AGJ6_9MICO</name>
<dbReference type="PANTHER" id="PTHR22789">
    <property type="entry name" value="FUCULOSE PHOSPHATE ALDOLASE"/>
    <property type="match status" value="1"/>
</dbReference>
<evidence type="ECO:0000259" key="3">
    <source>
        <dbReference type="SMART" id="SM01007"/>
    </source>
</evidence>
<dbReference type="Pfam" id="PF00596">
    <property type="entry name" value="Aldolase_II"/>
    <property type="match status" value="1"/>
</dbReference>
<dbReference type="InterPro" id="IPR050197">
    <property type="entry name" value="Aldolase_class_II_sugar_metab"/>
</dbReference>
<dbReference type="AlphaFoldDB" id="A0A1G8AGJ6"/>
<evidence type="ECO:0000313" key="4">
    <source>
        <dbReference type="EMBL" id="SDH19973.1"/>
    </source>
</evidence>
<evidence type="ECO:0000313" key="5">
    <source>
        <dbReference type="Proteomes" id="UP000198822"/>
    </source>
</evidence>
<organism evidence="4 5">
    <name type="scientific">Agrococcus jejuensis</name>
    <dbReference type="NCBI Taxonomy" id="399736"/>
    <lineage>
        <taxon>Bacteria</taxon>
        <taxon>Bacillati</taxon>
        <taxon>Actinomycetota</taxon>
        <taxon>Actinomycetes</taxon>
        <taxon>Micrococcales</taxon>
        <taxon>Microbacteriaceae</taxon>
        <taxon>Agrococcus</taxon>
    </lineage>
</organism>
<dbReference type="OrthoDB" id="9786287at2"/>
<dbReference type="PANTHER" id="PTHR22789:SF0">
    <property type="entry name" value="3-OXO-TETRONATE 4-PHOSPHATE DECARBOXYLASE-RELATED"/>
    <property type="match status" value="1"/>
</dbReference>
<keyword evidence="2" id="KW-0456">Lyase</keyword>
<accession>A0A1G8AGJ6</accession>
<keyword evidence="1" id="KW-0479">Metal-binding</keyword>
<dbReference type="GO" id="GO:0019323">
    <property type="term" value="P:pentose catabolic process"/>
    <property type="evidence" value="ECO:0007669"/>
    <property type="project" value="TreeGrafter"/>
</dbReference>
<dbReference type="SUPFAM" id="SSF53639">
    <property type="entry name" value="AraD/HMP-PK domain-like"/>
    <property type="match status" value="1"/>
</dbReference>
<dbReference type="RefSeq" id="WP_092501926.1">
    <property type="nucleotide sequence ID" value="NZ_LT629695.1"/>
</dbReference>
<evidence type="ECO:0000256" key="1">
    <source>
        <dbReference type="ARBA" id="ARBA00022723"/>
    </source>
</evidence>
<evidence type="ECO:0000256" key="2">
    <source>
        <dbReference type="ARBA" id="ARBA00023239"/>
    </source>
</evidence>
<dbReference type="InterPro" id="IPR036409">
    <property type="entry name" value="Aldolase_II/adducin_N_sf"/>
</dbReference>